<evidence type="ECO:0000256" key="1">
    <source>
        <dbReference type="SAM" id="MobiDB-lite"/>
    </source>
</evidence>
<dbReference type="STRING" id="1157962.A0A250XR18"/>
<sequence>MRRVDTGDDDGPSQKGWELRQACQMLPRTVLSCQGKTAILLGGQAADTTAFNVRCCCSDNDSHREHASKVNEYGRGYVDCYTLDGWVCHCMGDEEFTNRLPEDTADMQCMDLVKVVECEGFQTQVPDNEAPSLLVFCRGLLSQAGGSNLIGESLLVYWYEALPVENEVRVEGKKWWRGPLQDVGLWYLAKVTGVDSQSGNIIVHFPVDQTEGRLLLLCTHMHWPAEDVSSATSKTRLRTPRTWREVNALPPSIMPPRGPTTSLAGQAADASLSESSDLSLRPAKGDHSYKDGKGKQRVRQEIEGPDGAKNNGRSAGGAKILKTQLAVSPGGLEPSAGCPGSSSREKASNIQAVVPGKGAVVPGKGAKNARTGSSMKRKLKVKKTVKPDSAVISQGKLTAIAIDCQSTDSEDDVPLMMMRERRLSHVNAATSDEHQRSAAKALLTLGGAGRLDSENYLSIDSGPAKKKQRVQQPAAGRGSSNRHSANCLSWARTSAAAAAAASRQTEESESNLSMGIEGIFHGPTAASASLLLQQPTDSDHLLIENHMLVDSGTSSPHAKLLIPKGADASRGCEVGQDIDIVSPIAGSAIECYAELEKGATGAVRVVTEKGATDAVGVVTETTAENAAVVSPALPAAALFASLAGAASPLPASFAVSTSLVTASPAAAALPVAASGAYYSFYQKGGHNESSVISEAQRASMVARGSEDLINMADSVKGHFQDSDYGVDDKTRLQGLKDPKASDPTPKLNDLVSGCRAAEAADAVEAAEASDAVGALFCQAEAEKTTSTSPTKPTQSFLKAAASTGSATENCTAHVFMPSRIEEHCTAHAFMPPRFEDLPPHLLAKTELPSVHQSCSSQATTINMKPGSRIFPEPAYEASLSSRLSSAPPPHEQIALPLPMKDNVLPIPMPRNLLAPSPSLIPPMEEELQPADVGGRDDDPLEHVGRGDDDHLEPADVDGRDYNPPEHMLPPHLRSTSHDDNTAQDLPFPSPILHSPLDEAAHYPLQHRSEVESQPSSHLISQSLMLPLPPSAGLNLLEGMKGSEAPEPLRPKGSKAPEPLRPKGSEAPELLRPKGSKAPEPLRPKGSEAPDSLRPSYEEGNNARQCKERFSSHVPDSADNLSSAPLLVDAVTDWLTQGMSTSHDDVANTNAAGLALSKKSMLLAPASTSERRDSHSSKMADLPESRVSHSSKMADILESIHQLPAPRDLQTLPSLQPAPGSVPLSLSTHMCLSASAAASSGARVPPDAAAPPVGAPLPPGAAAPPVGAPLPPGAAAPPAGAPLPPGAAAPPAGAPLPPPVAAAPPAGAPLPPPCAAAPPAGAPLPLPGAAAPPAGAPLPPPGAAAPPRLLSPGALTTVLEGLLPQAPYNAKRVNALFPGAEEHSSKLVPPNAGKHPQSMLPTNTLLPRATFALPPGAGIPPSGMLPPPALSRSPSPCPVAIAPLLQAAPSSASDNPFLNVKPQHSKKGPQDDSHSFPQIPNAREMSGKGQQKDQGHALEHIHPSLSGPMQQEGVPLSQATTRTPPFSASQPPLSWLTSWPDPKHLKALIGRLDNKRDMASKLLASSMANDKVFSNLARLLDEFGPRNAASTSHGLLMEFGKLLGAKVPLSTSSTSSTTTTLCSSSGLAAGSLGHSDPSSQLFRFYDLSSAKSRGSTLHGSNSTAGAGSSKKLMPGMPGSHMEAVVACLSAAMGSVTTKIQKPESGELPLLKQLPLGKGSPCVNLHYDAVRSHVMQLAVQQGAPAADSKSLRSVRVPSEPHSHQLQSHLCYGFTTALLQPVSRPMPLLSDSCETADSVPCSSGSGANNPDSHPAASAASSTIKGTSSFSASDTAGAQSLTATGSSNVSNMQSSTSFWQHFCWQAGAWRLSIHINAKQAKSPSRRSYVSISCGPQALKMPQKLIGLPASYALQLCHALMAMLLAPEPTLKPEGPIGEGVKESNTSTEAGPATSGAGHLRGSVMFKAAQRFLVCLDAVGKLSEINLERCGLEMANKLD</sequence>
<dbReference type="EMBL" id="BEGY01000170">
    <property type="protein sequence ID" value="GAX85473.1"/>
    <property type="molecule type" value="Genomic_DNA"/>
</dbReference>
<feature type="compositionally biased region" description="Polar residues" evidence="1">
    <location>
        <begin position="1650"/>
        <end position="1665"/>
    </location>
</feature>
<feature type="region of interest" description="Disordered" evidence="1">
    <location>
        <begin position="1928"/>
        <end position="1951"/>
    </location>
</feature>
<evidence type="ECO:0000313" key="3">
    <source>
        <dbReference type="Proteomes" id="UP000232323"/>
    </source>
</evidence>
<reference evidence="2 3" key="1">
    <citation type="submission" date="2017-08" db="EMBL/GenBank/DDBJ databases">
        <title>Acidophilic green algal genome provides insights into adaptation to an acidic environment.</title>
        <authorList>
            <person name="Hirooka S."/>
            <person name="Hirose Y."/>
            <person name="Kanesaki Y."/>
            <person name="Higuchi S."/>
            <person name="Fujiwara T."/>
            <person name="Onuma R."/>
            <person name="Era A."/>
            <person name="Ohbayashi R."/>
            <person name="Uzuka A."/>
            <person name="Nozaki H."/>
            <person name="Yoshikawa H."/>
            <person name="Miyagishima S.Y."/>
        </authorList>
    </citation>
    <scope>NUCLEOTIDE SEQUENCE [LARGE SCALE GENOMIC DNA]</scope>
    <source>
        <strain evidence="2 3">NIES-2499</strain>
    </source>
</reference>
<feature type="region of interest" description="Disordered" evidence="1">
    <location>
        <begin position="1164"/>
        <end position="1189"/>
    </location>
</feature>
<keyword evidence="3" id="KW-1185">Reference proteome</keyword>
<feature type="compositionally biased region" description="Polar residues" evidence="1">
    <location>
        <begin position="1796"/>
        <end position="1808"/>
    </location>
</feature>
<feature type="region of interest" description="Disordered" evidence="1">
    <location>
        <begin position="1263"/>
        <end position="1291"/>
    </location>
</feature>
<feature type="compositionally biased region" description="Basic and acidic residues" evidence="1">
    <location>
        <begin position="1168"/>
        <end position="1186"/>
    </location>
</feature>
<proteinExistence type="predicted"/>
<feature type="compositionally biased region" description="Polar residues" evidence="1">
    <location>
        <begin position="1516"/>
        <end position="1534"/>
    </location>
</feature>
<feature type="compositionally biased region" description="Basic and acidic residues" evidence="1">
    <location>
        <begin position="933"/>
        <end position="963"/>
    </location>
</feature>
<gene>
    <name evidence="2" type="ORF">CEUSTIGMA_g12889.t1</name>
</gene>
<dbReference type="Proteomes" id="UP000232323">
    <property type="component" value="Unassembled WGS sequence"/>
</dbReference>
<feature type="compositionally biased region" description="Basic and acidic residues" evidence="1">
    <location>
        <begin position="283"/>
        <end position="302"/>
    </location>
</feature>
<feature type="region of interest" description="Disordered" evidence="1">
    <location>
        <begin position="456"/>
        <end position="485"/>
    </location>
</feature>
<feature type="region of interest" description="Disordered" evidence="1">
    <location>
        <begin position="1796"/>
        <end position="1817"/>
    </location>
</feature>
<feature type="compositionally biased region" description="Low complexity" evidence="1">
    <location>
        <begin position="267"/>
        <end position="280"/>
    </location>
</feature>
<evidence type="ECO:0000313" key="2">
    <source>
        <dbReference type="EMBL" id="GAX85473.1"/>
    </source>
</evidence>
<feature type="compositionally biased region" description="Basic and acidic residues" evidence="1">
    <location>
        <begin position="1057"/>
        <end position="1071"/>
    </location>
</feature>
<feature type="region of interest" description="Disordered" evidence="1">
    <location>
        <begin position="1034"/>
        <end position="1120"/>
    </location>
</feature>
<accession>A0A250XR18</accession>
<name>A0A250XR18_9CHLO</name>
<protein>
    <submittedName>
        <fullName evidence="2">Uncharacterized protein</fullName>
    </submittedName>
</protein>
<feature type="region of interest" description="Disordered" evidence="1">
    <location>
        <begin position="1451"/>
        <end position="1534"/>
    </location>
</feature>
<feature type="region of interest" description="Disordered" evidence="1">
    <location>
        <begin position="915"/>
        <end position="994"/>
    </location>
</feature>
<feature type="region of interest" description="Disordered" evidence="1">
    <location>
        <begin position="1650"/>
        <end position="1671"/>
    </location>
</feature>
<organism evidence="2 3">
    <name type="scientific">Chlamydomonas eustigma</name>
    <dbReference type="NCBI Taxonomy" id="1157962"/>
    <lineage>
        <taxon>Eukaryota</taxon>
        <taxon>Viridiplantae</taxon>
        <taxon>Chlorophyta</taxon>
        <taxon>core chlorophytes</taxon>
        <taxon>Chlorophyceae</taxon>
        <taxon>CS clade</taxon>
        <taxon>Chlamydomonadales</taxon>
        <taxon>Chlamydomonadaceae</taxon>
        <taxon>Chlamydomonas</taxon>
    </lineage>
</organism>
<comment type="caution">
    <text evidence="2">The sequence shown here is derived from an EMBL/GenBank/DDBJ whole genome shotgun (WGS) entry which is preliminary data.</text>
</comment>
<feature type="region of interest" description="Disordered" evidence="1">
    <location>
        <begin position="247"/>
        <end position="316"/>
    </location>
</feature>
<feature type="compositionally biased region" description="Basic and acidic residues" evidence="1">
    <location>
        <begin position="1489"/>
        <end position="1501"/>
    </location>
</feature>